<dbReference type="Proteomes" id="UP000092460">
    <property type="component" value="Unassembled WGS sequence"/>
</dbReference>
<keyword evidence="5" id="KW-1185">Reference proteome</keyword>
<accession>A0A1B0BSJ2</accession>
<evidence type="ECO:0000313" key="5">
    <source>
        <dbReference type="Proteomes" id="UP000092460"/>
    </source>
</evidence>
<reference evidence="5" key="1">
    <citation type="submission" date="2015-01" db="EMBL/GenBank/DDBJ databases">
        <authorList>
            <person name="Aksoy S."/>
            <person name="Warren W."/>
            <person name="Wilson R.K."/>
        </authorList>
    </citation>
    <scope>NUCLEOTIDE SEQUENCE [LARGE SCALE GENOMIC DNA]</scope>
    <source>
        <strain evidence="5">IAEA</strain>
    </source>
</reference>
<evidence type="ECO:0000313" key="4">
    <source>
        <dbReference type="EnsemblMetazoa" id="GPPI039254-PA"/>
    </source>
</evidence>
<dbReference type="GO" id="GO:0005737">
    <property type="term" value="C:cytoplasm"/>
    <property type="evidence" value="ECO:0007669"/>
    <property type="project" value="InterPro"/>
</dbReference>
<dbReference type="PANTHER" id="PTHR23180:SF399">
    <property type="entry name" value="BLOWN FUSE, ISOFORM A-RELATED"/>
    <property type="match status" value="1"/>
</dbReference>
<dbReference type="GO" id="GO:0046872">
    <property type="term" value="F:metal ion binding"/>
    <property type="evidence" value="ECO:0007669"/>
    <property type="project" value="UniProtKB-KW"/>
</dbReference>
<evidence type="ECO:0000259" key="3">
    <source>
        <dbReference type="Pfam" id="PF16746"/>
    </source>
</evidence>
<dbReference type="InterPro" id="IPR027267">
    <property type="entry name" value="AH/BAR_dom_sf"/>
</dbReference>
<organism evidence="4 5">
    <name type="scientific">Glossina palpalis gambiensis</name>
    <dbReference type="NCBI Taxonomy" id="67801"/>
    <lineage>
        <taxon>Eukaryota</taxon>
        <taxon>Metazoa</taxon>
        <taxon>Ecdysozoa</taxon>
        <taxon>Arthropoda</taxon>
        <taxon>Hexapoda</taxon>
        <taxon>Insecta</taxon>
        <taxon>Pterygota</taxon>
        <taxon>Neoptera</taxon>
        <taxon>Endopterygota</taxon>
        <taxon>Diptera</taxon>
        <taxon>Brachycera</taxon>
        <taxon>Muscomorpha</taxon>
        <taxon>Hippoboscoidea</taxon>
        <taxon>Glossinidae</taxon>
        <taxon>Glossina</taxon>
    </lineage>
</organism>
<feature type="domain" description="BAR" evidence="3">
    <location>
        <begin position="3"/>
        <end position="125"/>
    </location>
</feature>
<dbReference type="AlphaFoldDB" id="A0A1B0BSJ2"/>
<dbReference type="VEuPathDB" id="VectorBase:GPPI039254"/>
<dbReference type="SUPFAM" id="SSF103657">
    <property type="entry name" value="BAR/IMD domain-like"/>
    <property type="match status" value="1"/>
</dbReference>
<dbReference type="GO" id="GO:0005096">
    <property type="term" value="F:GTPase activator activity"/>
    <property type="evidence" value="ECO:0007669"/>
    <property type="project" value="InterPro"/>
</dbReference>
<keyword evidence="2" id="KW-0862">Zinc</keyword>
<dbReference type="EnsemblMetazoa" id="GPPI039254-RA">
    <property type="protein sequence ID" value="GPPI039254-PA"/>
    <property type="gene ID" value="GPPI039254"/>
</dbReference>
<dbReference type="InterPro" id="IPR004148">
    <property type="entry name" value="BAR_dom"/>
</dbReference>
<name>A0A1B0BSJ2_9MUSC</name>
<protein>
    <recommendedName>
        <fullName evidence="3">BAR domain-containing protein</fullName>
    </recommendedName>
</protein>
<proteinExistence type="predicted"/>
<dbReference type="InterPro" id="IPR045258">
    <property type="entry name" value="ACAP1/2/3-like"/>
</dbReference>
<evidence type="ECO:0000256" key="1">
    <source>
        <dbReference type="ARBA" id="ARBA00022723"/>
    </source>
</evidence>
<dbReference type="Pfam" id="PF16746">
    <property type="entry name" value="BAR_3"/>
    <property type="match status" value="1"/>
</dbReference>
<dbReference type="STRING" id="67801.A0A1B0BSJ2"/>
<keyword evidence="1" id="KW-0479">Metal-binding</keyword>
<reference evidence="4" key="2">
    <citation type="submission" date="2020-05" db="UniProtKB">
        <authorList>
            <consortium name="EnsemblMetazoa"/>
        </authorList>
    </citation>
    <scope>IDENTIFICATION</scope>
    <source>
        <strain evidence="4">IAEA</strain>
    </source>
</reference>
<evidence type="ECO:0000256" key="2">
    <source>
        <dbReference type="ARBA" id="ARBA00022833"/>
    </source>
</evidence>
<sequence length="135" mass="15550">QFISKEETDIEHLEQRLDKIIKLCNIAVDSGKDAFAMSLWDLQQHFADNKNAHNALGKLIHCFQEMNKFHTILLDQATRTVLKNLSVFVKDDINQVKDYKGHFLKVSEGYDNALIKNAQASKNRTLNQPLINARR</sequence>
<dbReference type="PANTHER" id="PTHR23180">
    <property type="entry name" value="CENTAURIN/ARF"/>
    <property type="match status" value="1"/>
</dbReference>
<dbReference type="EMBL" id="JXJN01019728">
    <property type="status" value="NOT_ANNOTATED_CDS"/>
    <property type="molecule type" value="Genomic_DNA"/>
</dbReference>
<dbReference type="Gene3D" id="1.20.1270.60">
    <property type="entry name" value="Arfaptin homology (AH) domain/BAR domain"/>
    <property type="match status" value="1"/>
</dbReference>